<dbReference type="CDD" id="cd01412">
    <property type="entry name" value="SIRT5_Af1_CobB"/>
    <property type="match status" value="1"/>
</dbReference>
<feature type="binding site" evidence="3">
    <location>
        <begin position="115"/>
        <end position="118"/>
    </location>
    <ligand>
        <name>NAD(+)</name>
        <dbReference type="ChEBI" id="CHEBI:57540"/>
    </ligand>
</feature>
<reference evidence="6" key="2">
    <citation type="journal article" date="2014" name="Int. J. Syst. Evol. Microbiol.">
        <title>Complete genome sequence of Corynebacterium casei LMG S-19264T (=DSM 44701T), isolated from a smear-ripened cheese.</title>
        <authorList>
            <consortium name="US DOE Joint Genome Institute (JGI-PGF)"/>
            <person name="Walter F."/>
            <person name="Albersmeier A."/>
            <person name="Kalinowski J."/>
            <person name="Ruckert C."/>
        </authorList>
    </citation>
    <scope>NUCLEOTIDE SEQUENCE</scope>
    <source>
        <strain evidence="6">CGMCC 1.8885</strain>
    </source>
</reference>
<evidence type="ECO:0000256" key="4">
    <source>
        <dbReference type="PROSITE-ProRule" id="PRU00236"/>
    </source>
</evidence>
<feature type="active site" description="Proton acceptor" evidence="3">
    <location>
        <position position="137"/>
    </location>
</feature>
<dbReference type="PANTHER" id="PTHR11085">
    <property type="entry name" value="NAD-DEPENDENT PROTEIN DEACYLASE SIRTUIN-5, MITOCHONDRIAL-RELATED"/>
    <property type="match status" value="1"/>
</dbReference>
<comment type="catalytic activity">
    <reaction evidence="3">
        <text>N(6)-succinyl-L-lysyl-[protein] + NAD(+) + H2O = 2''-O-succinyl-ADP-D-ribose + nicotinamide + L-lysyl-[protein]</text>
        <dbReference type="Rhea" id="RHEA:47668"/>
        <dbReference type="Rhea" id="RHEA-COMP:9752"/>
        <dbReference type="Rhea" id="RHEA-COMP:11877"/>
        <dbReference type="ChEBI" id="CHEBI:15377"/>
        <dbReference type="ChEBI" id="CHEBI:17154"/>
        <dbReference type="ChEBI" id="CHEBI:29969"/>
        <dbReference type="ChEBI" id="CHEBI:57540"/>
        <dbReference type="ChEBI" id="CHEBI:87830"/>
        <dbReference type="ChEBI" id="CHEBI:87832"/>
    </reaction>
</comment>
<comment type="domain">
    <text evidence="3">2 residues (Tyr-80 and Arg-83) present in a large hydrophobic pocket are probably involved in substrate specificity. They are important for desuccinylation activity, but dispensable for deacetylation activity.</text>
</comment>
<reference evidence="8" key="3">
    <citation type="journal article" date="2019" name="Int. J. Syst. Evol. Microbiol.">
        <title>The Global Catalogue of Microorganisms (GCM) 10K type strain sequencing project: providing services to taxonomists for standard genome sequencing and annotation.</title>
        <authorList>
            <consortium name="The Broad Institute Genomics Platform"/>
            <consortium name="The Broad Institute Genome Sequencing Center for Infectious Disease"/>
            <person name="Wu L."/>
            <person name="Ma J."/>
        </authorList>
    </citation>
    <scope>NUCLEOTIDE SEQUENCE [LARGE SCALE GENOMIC DNA]</scope>
    <source>
        <strain evidence="8">CGMCC 1.8884</strain>
    </source>
</reference>
<comment type="subcellular location">
    <subcellularLocation>
        <location evidence="3">Cytoplasm</location>
    </subcellularLocation>
</comment>
<comment type="caution">
    <text evidence="3 4">Lacks conserved residue(s) required for the propagation of feature annotation.</text>
</comment>
<comment type="similarity">
    <text evidence="3">Belongs to the sirtuin family. Class III subfamily.</text>
</comment>
<dbReference type="EC" id="2.3.1.286" evidence="3"/>
<feature type="binding site" evidence="3">
    <location>
        <position position="83"/>
    </location>
    <ligand>
        <name>substrate</name>
    </ligand>
</feature>
<accession>A0AAV4K2K6</accession>
<dbReference type="GO" id="GO:0036055">
    <property type="term" value="F:protein-succinyllysine desuccinylase activity"/>
    <property type="evidence" value="ECO:0007669"/>
    <property type="project" value="UniProtKB-UniRule"/>
</dbReference>
<dbReference type="InterPro" id="IPR026590">
    <property type="entry name" value="Ssirtuin_cat_dom"/>
</dbReference>
<dbReference type="Gene3D" id="3.30.1600.10">
    <property type="entry name" value="SIR2/SIRT2 'Small Domain"/>
    <property type="match status" value="1"/>
</dbReference>
<dbReference type="Pfam" id="PF02146">
    <property type="entry name" value="SIR2"/>
    <property type="match status" value="1"/>
</dbReference>
<name>A0AAV4K2K6_9DEIO</name>
<evidence type="ECO:0000313" key="7">
    <source>
        <dbReference type="EMBL" id="GGP30891.1"/>
    </source>
</evidence>
<feature type="domain" description="Deacetylase sirtuin-type" evidence="5">
    <location>
        <begin position="10"/>
        <end position="260"/>
    </location>
</feature>
<proteinExistence type="inferred from homology"/>
<feature type="binding site" evidence="3">
    <location>
        <position position="249"/>
    </location>
    <ligand>
        <name>NAD(+)</name>
        <dbReference type="ChEBI" id="CHEBI:57540"/>
    </ligand>
</feature>
<keyword evidence="1" id="KW-0808">Transferase</keyword>
<dbReference type="Proteomes" id="UP000652720">
    <property type="component" value="Unassembled WGS sequence"/>
</dbReference>
<keyword evidence="8" id="KW-1185">Reference proteome</keyword>
<dbReference type="EMBL" id="BMMA01000007">
    <property type="protein sequence ID" value="GGI78938.1"/>
    <property type="molecule type" value="Genomic_DNA"/>
</dbReference>
<keyword evidence="2 3" id="KW-0520">NAD</keyword>
<dbReference type="InterPro" id="IPR027546">
    <property type="entry name" value="Sirtuin_class_III"/>
</dbReference>
<dbReference type="InterPro" id="IPR003000">
    <property type="entry name" value="Sirtuin"/>
</dbReference>
<comment type="caution">
    <text evidence="6">The sequence shown here is derived from an EMBL/GenBank/DDBJ whole genome shotgun (WGS) entry which is preliminary data.</text>
</comment>
<dbReference type="HAMAP" id="MF_01121">
    <property type="entry name" value="Sirtuin_ClassIII"/>
    <property type="match status" value="1"/>
</dbReference>
<feature type="binding site" evidence="3">
    <location>
        <position position="80"/>
    </location>
    <ligand>
        <name>substrate</name>
    </ligand>
</feature>
<feature type="binding site" evidence="3">
    <location>
        <begin position="231"/>
        <end position="233"/>
    </location>
    <ligand>
        <name>NAD(+)</name>
        <dbReference type="ChEBI" id="CHEBI:57540"/>
    </ligand>
</feature>
<dbReference type="PANTHER" id="PTHR11085:SF4">
    <property type="entry name" value="NAD-DEPENDENT PROTEIN DEACYLASE"/>
    <property type="match status" value="1"/>
</dbReference>
<evidence type="ECO:0000313" key="9">
    <source>
        <dbReference type="Proteomes" id="UP000652720"/>
    </source>
</evidence>
<dbReference type="GO" id="GO:0005737">
    <property type="term" value="C:cytoplasm"/>
    <property type="evidence" value="ECO:0007669"/>
    <property type="project" value="UniProtKB-SubCell"/>
</dbReference>
<evidence type="ECO:0000256" key="3">
    <source>
        <dbReference type="HAMAP-Rule" id="MF_01121"/>
    </source>
</evidence>
<evidence type="ECO:0000256" key="2">
    <source>
        <dbReference type="ARBA" id="ARBA00023027"/>
    </source>
</evidence>
<dbReference type="InterPro" id="IPR026591">
    <property type="entry name" value="Sirtuin_cat_small_dom_sf"/>
</dbReference>
<evidence type="ECO:0000259" key="5">
    <source>
        <dbReference type="PROSITE" id="PS50305"/>
    </source>
</evidence>
<dbReference type="GO" id="GO:0036054">
    <property type="term" value="F:protein-malonyllysine demalonylase activity"/>
    <property type="evidence" value="ECO:0007669"/>
    <property type="project" value="InterPro"/>
</dbReference>
<comment type="function">
    <text evidence="3">NAD-dependent lysine deacetylase and desuccinylase that specifically removes acetyl and succinyl groups on target proteins. Modulates the activities of several proteins which are inactive in their acylated form.</text>
</comment>
<evidence type="ECO:0000313" key="6">
    <source>
        <dbReference type="EMBL" id="GGI78938.1"/>
    </source>
</evidence>
<evidence type="ECO:0000256" key="1">
    <source>
        <dbReference type="ARBA" id="ARBA00022679"/>
    </source>
</evidence>
<dbReference type="SUPFAM" id="SSF52467">
    <property type="entry name" value="DHS-like NAD/FAD-binding domain"/>
    <property type="match status" value="1"/>
</dbReference>
<dbReference type="GO" id="GO:0070403">
    <property type="term" value="F:NAD+ binding"/>
    <property type="evidence" value="ECO:0007669"/>
    <property type="project" value="UniProtKB-UniRule"/>
</dbReference>
<dbReference type="PROSITE" id="PS50305">
    <property type="entry name" value="SIRTUIN"/>
    <property type="match status" value="1"/>
</dbReference>
<protein>
    <recommendedName>
        <fullName evidence="3">NAD-dependent protein deacylase</fullName>
        <ecNumber evidence="3">2.3.1.286</ecNumber>
    </recommendedName>
    <alternativeName>
        <fullName evidence="3">Regulatory protein SIR2 homolog</fullName>
    </alternativeName>
</protein>
<dbReference type="Proteomes" id="UP000630135">
    <property type="component" value="Unassembled WGS sequence"/>
</dbReference>
<organism evidence="6 9">
    <name type="scientific">Deinococcus wulumuqiensis</name>
    <dbReference type="NCBI Taxonomy" id="980427"/>
    <lineage>
        <taxon>Bacteria</taxon>
        <taxon>Thermotogati</taxon>
        <taxon>Deinococcota</taxon>
        <taxon>Deinococci</taxon>
        <taxon>Deinococcales</taxon>
        <taxon>Deinococcaceae</taxon>
        <taxon>Deinococcus</taxon>
    </lineage>
</organism>
<dbReference type="Gene3D" id="3.40.50.1220">
    <property type="entry name" value="TPP-binding domain"/>
    <property type="match status" value="1"/>
</dbReference>
<keyword evidence="3" id="KW-0963">Cytoplasm</keyword>
<feature type="binding site" evidence="3">
    <location>
        <begin position="205"/>
        <end position="207"/>
    </location>
    <ligand>
        <name>NAD(+)</name>
        <dbReference type="ChEBI" id="CHEBI:57540"/>
    </ligand>
</feature>
<dbReference type="InterPro" id="IPR029035">
    <property type="entry name" value="DHS-like_NAD/FAD-binding_dom"/>
</dbReference>
<dbReference type="EMBL" id="BMLZ01000042">
    <property type="protein sequence ID" value="GGP30891.1"/>
    <property type="molecule type" value="Genomic_DNA"/>
</dbReference>
<evidence type="ECO:0000313" key="8">
    <source>
        <dbReference type="Proteomes" id="UP000630135"/>
    </source>
</evidence>
<reference evidence="6" key="4">
    <citation type="submission" date="2023-08" db="EMBL/GenBank/DDBJ databases">
        <authorList>
            <person name="Sun Q."/>
            <person name="Zhou Y."/>
        </authorList>
    </citation>
    <scope>NUCLEOTIDE SEQUENCE</scope>
    <source>
        <strain evidence="7">CGMCC 1.8884</strain>
        <strain evidence="6">CGMCC 1.8885</strain>
    </source>
</reference>
<dbReference type="GO" id="GO:0017136">
    <property type="term" value="F:histone deacetylase activity, NAD-dependent"/>
    <property type="evidence" value="ECO:0007669"/>
    <property type="project" value="TreeGrafter"/>
</dbReference>
<dbReference type="AlphaFoldDB" id="A0AAV4K2K6"/>
<reference evidence="7" key="1">
    <citation type="journal article" date="2014" name="Int. J. Syst. Evol. Microbiol.">
        <title>Complete genome of a new Firmicutes species belonging to the dominant human colonic microbiota ('Ruminococcus bicirculans') reveals two chromosomes and a selective capacity to utilize plant glucans.</title>
        <authorList>
            <consortium name="NISC Comparative Sequencing Program"/>
            <person name="Wegmann U."/>
            <person name="Louis P."/>
            <person name="Goesmann A."/>
            <person name="Henrissat B."/>
            <person name="Duncan S.H."/>
            <person name="Flint H.J."/>
        </authorList>
    </citation>
    <scope>NUCLEOTIDE SEQUENCE</scope>
    <source>
        <strain evidence="7">CGMCC 1.8884</strain>
    </source>
</reference>
<comment type="catalytic activity">
    <reaction evidence="3">
        <text>N(6)-acetyl-L-lysyl-[protein] + NAD(+) + H2O = 2''-O-acetyl-ADP-D-ribose + nicotinamide + L-lysyl-[protein]</text>
        <dbReference type="Rhea" id="RHEA:43636"/>
        <dbReference type="Rhea" id="RHEA-COMP:9752"/>
        <dbReference type="Rhea" id="RHEA-COMP:10731"/>
        <dbReference type="ChEBI" id="CHEBI:15377"/>
        <dbReference type="ChEBI" id="CHEBI:17154"/>
        <dbReference type="ChEBI" id="CHEBI:29969"/>
        <dbReference type="ChEBI" id="CHEBI:57540"/>
        <dbReference type="ChEBI" id="CHEBI:61930"/>
        <dbReference type="ChEBI" id="CHEBI:83767"/>
        <dbReference type="EC" id="2.3.1.286"/>
    </reaction>
</comment>
<sequence>MRSRIRAASRYLQGMDLAQARAALRAARRVAVLTGAGISAESGIPTFRDAQTGHWARFRPEDLASPGAYRRDPELVWAWYAGRYRDVLSAQPNRGHDLLAELERQKGAGFFLATQNVDGLHARAGSGSAGGKLVELHGNLSQARDEQTGEVFPLPHPDELTLPPLSPGGQPMRPNIVWFGEFLPEAALDAAQRAFAGAEVALVIGTSSVVYPAAGLAHETRRRGGVVIELNPEATDLSAHADLSLRETASRGLELLMERA</sequence>
<gene>
    <name evidence="3 6" type="primary">cobB</name>
    <name evidence="7" type="ORF">GCM10008021_25420</name>
    <name evidence="6" type="ORF">GCM10010914_11410</name>
</gene>
<dbReference type="InterPro" id="IPR050134">
    <property type="entry name" value="NAD-dep_sirtuin_deacylases"/>
</dbReference>